<sequence>MQLDLGPDHRTEILRRMHGRLIERFGRVMPVDDQRRDPMWVLVQGVIGARAKTAVSNANTDRLIAEYGSWERVAEAPVEQLRAHLQTATFPAMAAERLKACLSEIIARCGKASLEHLEPMETAEAMDWLETLPGVARKISAGIMNTSHFNRRALVLDSGHRRVVQRMGLVPAKADTTRAYEELMPPIPPEWSAGDLDEHHLLGKRLAQTICRPKRPDCPFCPVRADCETRAASC</sequence>
<dbReference type="GO" id="GO:0004519">
    <property type="term" value="F:endonuclease activity"/>
    <property type="evidence" value="ECO:0007669"/>
    <property type="project" value="UniProtKB-KW"/>
</dbReference>
<comment type="caution">
    <text evidence="9">The sequence shown here is derived from an EMBL/GenBank/DDBJ whole genome shotgun (WGS) entry which is preliminary data.</text>
</comment>
<evidence type="ECO:0000256" key="5">
    <source>
        <dbReference type="ARBA" id="ARBA00023004"/>
    </source>
</evidence>
<dbReference type="PANTHER" id="PTHR10359:SF18">
    <property type="entry name" value="ENDONUCLEASE III"/>
    <property type="match status" value="1"/>
</dbReference>
<evidence type="ECO:0000256" key="1">
    <source>
        <dbReference type="ARBA" id="ARBA00022485"/>
    </source>
</evidence>
<evidence type="ECO:0000259" key="8">
    <source>
        <dbReference type="SMART" id="SM00478"/>
    </source>
</evidence>
<dbReference type="Pfam" id="PF00730">
    <property type="entry name" value="HhH-GPD"/>
    <property type="match status" value="1"/>
</dbReference>
<dbReference type="CDD" id="cd00056">
    <property type="entry name" value="ENDO3c"/>
    <property type="match status" value="1"/>
</dbReference>
<keyword evidence="2" id="KW-0479">Metal-binding</keyword>
<dbReference type="InterPro" id="IPR011257">
    <property type="entry name" value="DNA_glycosylase"/>
</dbReference>
<keyword evidence="9" id="KW-0255">Endonuclease</keyword>
<dbReference type="PANTHER" id="PTHR10359">
    <property type="entry name" value="A/G-SPECIFIC ADENINE GLYCOSYLASE/ENDONUCLEASE III"/>
    <property type="match status" value="1"/>
</dbReference>
<keyword evidence="7" id="KW-0326">Glycosidase</keyword>
<dbReference type="RefSeq" id="WP_176280715.1">
    <property type="nucleotide sequence ID" value="NZ_JABWMH010000005.1"/>
</dbReference>
<evidence type="ECO:0000313" key="9">
    <source>
        <dbReference type="EMBL" id="NVD29269.1"/>
    </source>
</evidence>
<dbReference type="SMART" id="SM00478">
    <property type="entry name" value="ENDO3c"/>
    <property type="match status" value="1"/>
</dbReference>
<dbReference type="SUPFAM" id="SSF48150">
    <property type="entry name" value="DNA-glycosylase"/>
    <property type="match status" value="1"/>
</dbReference>
<evidence type="ECO:0000256" key="7">
    <source>
        <dbReference type="ARBA" id="ARBA00023295"/>
    </source>
</evidence>
<keyword evidence="1" id="KW-0004">4Fe-4S</keyword>
<keyword evidence="5" id="KW-0408">Iron</keyword>
<evidence type="ECO:0000256" key="3">
    <source>
        <dbReference type="ARBA" id="ARBA00022763"/>
    </source>
</evidence>
<keyword evidence="4" id="KW-0378">Hydrolase</keyword>
<accession>A0ABX2N6F6</accession>
<dbReference type="Proteomes" id="UP000652427">
    <property type="component" value="Unassembled WGS sequence"/>
</dbReference>
<proteinExistence type="predicted"/>
<dbReference type="EMBL" id="JABWMH010000005">
    <property type="protein sequence ID" value="NVD29269.1"/>
    <property type="molecule type" value="Genomic_DNA"/>
</dbReference>
<organism evidence="9 10">
    <name type="scientific">Parasphingorhabdus flavimaris</name>
    <dbReference type="NCBI Taxonomy" id="266812"/>
    <lineage>
        <taxon>Bacteria</taxon>
        <taxon>Pseudomonadati</taxon>
        <taxon>Pseudomonadota</taxon>
        <taxon>Alphaproteobacteria</taxon>
        <taxon>Sphingomonadales</taxon>
        <taxon>Sphingomonadaceae</taxon>
        <taxon>Parasphingorhabdus</taxon>
    </lineage>
</organism>
<name>A0ABX2N6F6_9SPHN</name>
<keyword evidence="10" id="KW-1185">Reference proteome</keyword>
<evidence type="ECO:0000313" key="10">
    <source>
        <dbReference type="Proteomes" id="UP000652427"/>
    </source>
</evidence>
<evidence type="ECO:0000256" key="6">
    <source>
        <dbReference type="ARBA" id="ARBA00023014"/>
    </source>
</evidence>
<feature type="domain" description="HhH-GPD" evidence="8">
    <location>
        <begin position="47"/>
        <end position="205"/>
    </location>
</feature>
<reference evidence="9 10" key="1">
    <citation type="submission" date="2020-06" db="EMBL/GenBank/DDBJ databases">
        <authorList>
            <person name="Kim S.-J."/>
            <person name="Park S.-J."/>
        </authorList>
    </citation>
    <scope>NUCLEOTIDE SEQUENCE [LARGE SCALE GENOMIC DNA]</scope>
    <source>
        <strain evidence="9 10">SW-151</strain>
    </source>
</reference>
<gene>
    <name evidence="9" type="ORF">HUO14_15320</name>
</gene>
<keyword evidence="6" id="KW-0411">Iron-sulfur</keyword>
<protein>
    <submittedName>
        <fullName evidence="9">Endonuclease III</fullName>
    </submittedName>
</protein>
<dbReference type="InterPro" id="IPR003265">
    <property type="entry name" value="HhH-GPD_domain"/>
</dbReference>
<keyword evidence="9" id="KW-0540">Nuclease</keyword>
<evidence type="ECO:0000256" key="2">
    <source>
        <dbReference type="ARBA" id="ARBA00022723"/>
    </source>
</evidence>
<dbReference type="Gene3D" id="1.10.1670.10">
    <property type="entry name" value="Helix-hairpin-Helix base-excision DNA repair enzymes (C-terminal)"/>
    <property type="match status" value="1"/>
</dbReference>
<dbReference type="Gene3D" id="1.10.340.30">
    <property type="entry name" value="Hypothetical protein, domain 2"/>
    <property type="match status" value="1"/>
</dbReference>
<dbReference type="InterPro" id="IPR023170">
    <property type="entry name" value="HhH_base_excis_C"/>
</dbReference>
<dbReference type="PIRSF" id="PIRSF001435">
    <property type="entry name" value="Nth"/>
    <property type="match status" value="1"/>
</dbReference>
<keyword evidence="3" id="KW-0227">DNA damage</keyword>
<evidence type="ECO:0000256" key="4">
    <source>
        <dbReference type="ARBA" id="ARBA00022801"/>
    </source>
</evidence>